<evidence type="ECO:0000256" key="1">
    <source>
        <dbReference type="SAM" id="SignalP"/>
    </source>
</evidence>
<comment type="caution">
    <text evidence="2">The sequence shown here is derived from an EMBL/GenBank/DDBJ whole genome shotgun (WGS) entry which is preliminary data.</text>
</comment>
<evidence type="ECO:0000313" key="3">
    <source>
        <dbReference type="Proteomes" id="UP001219518"/>
    </source>
</evidence>
<sequence length="225" mass="24499">MARGLGVFGLLALALASPTATEALVDAACGDNSTASETPPTKEAVMEAWKAFAAADTGIITLLAFDGTILEQNRKEISLRRSLSPLHLHRGAVMKYVTAPTWQTFSEDPQQPWGIVQVEGMIEGTMADHEGPHLLTANLHNMFLRVAWNASCGSYTLCMVTAGYVKNLMTDENYVRWGQDVEALLAGAAVTGLVQQLYQLADRLPGWGYCPELSSNKARNQWKPF</sequence>
<keyword evidence="3" id="KW-1185">Reference proteome</keyword>
<reference evidence="2" key="1">
    <citation type="submission" date="2021-07" db="EMBL/GenBank/DDBJ databases">
        <authorList>
            <person name="Catto M.A."/>
            <person name="Jacobson A."/>
            <person name="Kennedy G."/>
            <person name="Labadie P."/>
            <person name="Hunt B.G."/>
            <person name="Srinivasan R."/>
        </authorList>
    </citation>
    <scope>NUCLEOTIDE SEQUENCE</scope>
    <source>
        <strain evidence="2">PL_HMW_Pooled</strain>
        <tissue evidence="2">Head</tissue>
    </source>
</reference>
<evidence type="ECO:0000313" key="2">
    <source>
        <dbReference type="EMBL" id="KAK3928385.1"/>
    </source>
</evidence>
<feature type="signal peptide" evidence="1">
    <location>
        <begin position="1"/>
        <end position="23"/>
    </location>
</feature>
<organism evidence="2 3">
    <name type="scientific">Frankliniella fusca</name>
    <dbReference type="NCBI Taxonomy" id="407009"/>
    <lineage>
        <taxon>Eukaryota</taxon>
        <taxon>Metazoa</taxon>
        <taxon>Ecdysozoa</taxon>
        <taxon>Arthropoda</taxon>
        <taxon>Hexapoda</taxon>
        <taxon>Insecta</taxon>
        <taxon>Pterygota</taxon>
        <taxon>Neoptera</taxon>
        <taxon>Paraneoptera</taxon>
        <taxon>Thysanoptera</taxon>
        <taxon>Terebrantia</taxon>
        <taxon>Thripoidea</taxon>
        <taxon>Thripidae</taxon>
        <taxon>Frankliniella</taxon>
    </lineage>
</organism>
<accession>A0AAE1LQV6</accession>
<keyword evidence="1" id="KW-0732">Signal</keyword>
<dbReference type="AlphaFoldDB" id="A0AAE1LQV6"/>
<name>A0AAE1LQV6_9NEOP</name>
<dbReference type="EMBL" id="JAHWGI010001328">
    <property type="protein sequence ID" value="KAK3928385.1"/>
    <property type="molecule type" value="Genomic_DNA"/>
</dbReference>
<reference evidence="2" key="2">
    <citation type="journal article" date="2023" name="BMC Genomics">
        <title>Pest status, molecular evolution, and epigenetic factors derived from the genome assembly of Frankliniella fusca, a thysanopteran phytovirus vector.</title>
        <authorList>
            <person name="Catto M.A."/>
            <person name="Labadie P.E."/>
            <person name="Jacobson A.L."/>
            <person name="Kennedy G.G."/>
            <person name="Srinivasan R."/>
            <person name="Hunt B.G."/>
        </authorList>
    </citation>
    <scope>NUCLEOTIDE SEQUENCE</scope>
    <source>
        <strain evidence="2">PL_HMW_Pooled</strain>
    </source>
</reference>
<proteinExistence type="predicted"/>
<dbReference type="Proteomes" id="UP001219518">
    <property type="component" value="Unassembled WGS sequence"/>
</dbReference>
<protein>
    <submittedName>
        <fullName evidence="2">NADH-cytochrome b5 reductase 2</fullName>
    </submittedName>
</protein>
<gene>
    <name evidence="2" type="ORF">KUF71_016632</name>
</gene>
<feature type="chain" id="PRO_5042152259" evidence="1">
    <location>
        <begin position="24"/>
        <end position="225"/>
    </location>
</feature>